<protein>
    <submittedName>
        <fullName evidence="1">Uncharacterized protein</fullName>
    </submittedName>
</protein>
<sequence length="163" mass="18532">MLLRSWLNFRNGQSKRSWWPLMVTGALLVLLALAWLPIGDLLPEQRSNKPQLVVNYLTAAADPRFDELQTELNQRFQSRHEWRLREVSTDFAWQVNIGFETTAETTVLTAELLAPSKLKVASGNEVQRIRVQAPNEAALVLPEQLVKVLTEKVETAENQANDL</sequence>
<evidence type="ECO:0000313" key="1">
    <source>
        <dbReference type="EMBL" id="PTB88344.1"/>
    </source>
</evidence>
<accession>A0A6N4DG42</accession>
<proteinExistence type="predicted"/>
<comment type="caution">
    <text evidence="1">The sequence shown here is derived from an EMBL/GenBank/DDBJ whole genome shotgun (WGS) entry which is preliminary data.</text>
</comment>
<name>A0A6N4DG42_9GAMM</name>
<dbReference type="AlphaFoldDB" id="A0A6N4DG42"/>
<organism evidence="1 2">
    <name type="scientific">Pseudidiomarina aestuarii</name>
    <dbReference type="NCBI Taxonomy" id="624146"/>
    <lineage>
        <taxon>Bacteria</taxon>
        <taxon>Pseudomonadati</taxon>
        <taxon>Pseudomonadota</taxon>
        <taxon>Gammaproteobacteria</taxon>
        <taxon>Alteromonadales</taxon>
        <taxon>Idiomarinaceae</taxon>
        <taxon>Pseudidiomarina</taxon>
    </lineage>
</organism>
<gene>
    <name evidence="1" type="ORF">C9928_06505</name>
</gene>
<evidence type="ECO:0000313" key="2">
    <source>
        <dbReference type="Proteomes" id="UP000241514"/>
    </source>
</evidence>
<dbReference type="Proteomes" id="UP000241514">
    <property type="component" value="Unassembled WGS sequence"/>
</dbReference>
<dbReference type="EMBL" id="PYVG01000074">
    <property type="protein sequence ID" value="PTB88344.1"/>
    <property type="molecule type" value="Genomic_DNA"/>
</dbReference>
<reference evidence="1 2" key="1">
    <citation type="submission" date="2018-03" db="EMBL/GenBank/DDBJ databases">
        <title>Cross-interface Injection: A General Nanoliter Liquid Handling Method Applied to Single Cells Genome Amplification Automated Nanoliter Liquid Handling Applied to Single Cell Multiple Displacement Amplification.</title>
        <authorList>
            <person name="Yun J."/>
            <person name="Xu P."/>
            <person name="Xu J."/>
            <person name="Dai X."/>
            <person name="Wang Y."/>
            <person name="Zheng X."/>
            <person name="Cao C."/>
            <person name="Yi Q."/>
            <person name="Zhu Y."/>
            <person name="Wang L."/>
            <person name="Dong Z."/>
            <person name="Huang Y."/>
            <person name="Huang L."/>
            <person name="Du W."/>
        </authorList>
    </citation>
    <scope>NUCLEOTIDE SEQUENCE [LARGE SCALE GENOMIC DNA]</scope>
    <source>
        <strain evidence="1 2">A9-4</strain>
    </source>
</reference>